<gene>
    <name evidence="3" type="ORF">Tci_014492</name>
</gene>
<feature type="region of interest" description="Disordered" evidence="1">
    <location>
        <begin position="144"/>
        <end position="186"/>
    </location>
</feature>
<feature type="domain" description="Reverse transcriptase Ty1/copia-type" evidence="2">
    <location>
        <begin position="190"/>
        <end position="240"/>
    </location>
</feature>
<feature type="region of interest" description="Disordered" evidence="1">
    <location>
        <begin position="718"/>
        <end position="771"/>
    </location>
</feature>
<reference evidence="3" key="1">
    <citation type="journal article" date="2019" name="Sci. Rep.">
        <title>Draft genome of Tanacetum cinerariifolium, the natural source of mosquito coil.</title>
        <authorList>
            <person name="Yamashiro T."/>
            <person name="Shiraishi A."/>
            <person name="Satake H."/>
            <person name="Nakayama K."/>
        </authorList>
    </citation>
    <scope>NUCLEOTIDE SEQUENCE</scope>
</reference>
<accession>A0A6L2K3R4</accession>
<comment type="caution">
    <text evidence="3">The sequence shown here is derived from an EMBL/GenBank/DDBJ whole genome shotgun (WGS) entry which is preliminary data.</text>
</comment>
<evidence type="ECO:0000313" key="3">
    <source>
        <dbReference type="EMBL" id="GEU42514.1"/>
    </source>
</evidence>
<feature type="region of interest" description="Disordered" evidence="1">
    <location>
        <begin position="493"/>
        <end position="580"/>
    </location>
</feature>
<dbReference type="Pfam" id="PF07727">
    <property type="entry name" value="RVT_2"/>
    <property type="match status" value="1"/>
</dbReference>
<evidence type="ECO:0000259" key="2">
    <source>
        <dbReference type="Pfam" id="PF07727"/>
    </source>
</evidence>
<organism evidence="3">
    <name type="scientific">Tanacetum cinerariifolium</name>
    <name type="common">Dalmatian daisy</name>
    <name type="synonym">Chrysanthemum cinerariifolium</name>
    <dbReference type="NCBI Taxonomy" id="118510"/>
    <lineage>
        <taxon>Eukaryota</taxon>
        <taxon>Viridiplantae</taxon>
        <taxon>Streptophyta</taxon>
        <taxon>Embryophyta</taxon>
        <taxon>Tracheophyta</taxon>
        <taxon>Spermatophyta</taxon>
        <taxon>Magnoliopsida</taxon>
        <taxon>eudicotyledons</taxon>
        <taxon>Gunneridae</taxon>
        <taxon>Pentapetalae</taxon>
        <taxon>asterids</taxon>
        <taxon>campanulids</taxon>
        <taxon>Asterales</taxon>
        <taxon>Asteraceae</taxon>
        <taxon>Asteroideae</taxon>
        <taxon>Anthemideae</taxon>
        <taxon>Anthemidinae</taxon>
        <taxon>Tanacetum</taxon>
    </lineage>
</organism>
<evidence type="ECO:0000256" key="1">
    <source>
        <dbReference type="SAM" id="MobiDB-lite"/>
    </source>
</evidence>
<feature type="compositionally biased region" description="Basic and acidic residues" evidence="1">
    <location>
        <begin position="718"/>
        <end position="727"/>
    </location>
</feature>
<dbReference type="InterPro" id="IPR013103">
    <property type="entry name" value="RVT_2"/>
</dbReference>
<name>A0A6L2K3R4_TANCI</name>
<dbReference type="AlphaFoldDB" id="A0A6L2K3R4"/>
<feature type="compositionally biased region" description="Low complexity" evidence="1">
    <location>
        <begin position="144"/>
        <end position="161"/>
    </location>
</feature>
<feature type="compositionally biased region" description="Basic and acidic residues" evidence="1">
    <location>
        <begin position="520"/>
        <end position="544"/>
    </location>
</feature>
<sequence>MVSWHLGPLPEPILEEVDSLSVAMDGSYFMSPLSYSASKLEIAVAALSILSPNSLWTASSPTFIRGTTRRRLLKTYDRGSLTAQEFRKKVYYVEGLGHNLFFVGQFCDSDLEVAFRKHSSGSTLNEDNPFASVDNDPFVNVFASEPSSEASSSGDVSSAESTHVTQPHHHLKKQSKDHPLDNIIGNPSRSARLVAKGYRQEEGIDFEESFAPVACIEAIRIFIANAVSQNMTIYQMDVKTVEKGVVEWYFVTTDYQLADIFTKALARERFEFLLPRLGMESMTPKTLKRLQEGEENYFRLQSTFQSDECMSSKRQLFLTKDENAPAPAPAPTRSDDQILSFAAWVPIDGNLLRDALEITPIDQAHQFVSPPSGDAIMNFMNELVYTEAQIPSSSDALGHNYKIHNIHQRSTSPFHLAEEDLRLGNLKFVPKGEADEVFGMPIPNKLISNNIKNAPYYNAYLEMVAKHNWKVAAEKEGIKKPAIAKQLKSMLTKVKSSKPTPAPKPKATQDDVSTNIVHESPSHADAETSADTDKTNSGEKKTVKLDQGQAGSDPGKTPKLRPQSEQELIEEDQAGRDPRVSQVACTHYNSRTATTTQEPIFTATTTTTTTTLPLLPPPPQQSTLDFELATCVATLELKLAAFEQKNKTLDNTTQNPGSRVFTLELQDLPHKINQTVNTVVKEASGSYKSLPEHVALYEVFEASMDRSNKDEFLIEKDMSCKRRRDDQDPPSPPPELDPKAPMPDTVDISDSEDIDSVHHPKIKPRPECLKPILEEDRPETPELDWSDPPNDLPEPENNWANVLANSFKDLTKNKLLWKTGDMRSFITWFYNRIRKKKLIKCHRMLKDQVDLVNPKGHRLVPDVSKPLPQGGPPALTIPKLKAAHNLGFRLEELVSSLWNKVNVCMTSVLRMVSLTGASSAKNSTSLDMMPPQIAVKADYKEYKILDADFKNLHPNDFEDLYLLHLQGKVFNDFNTCSPRLCTKDMIMEEWEHITGSAKTALEVGMDRTFNSQQSSLKLDAASAIKFLELNALKSQQFGMKYVLPQCASDALCEKFHISDTVHPELPDSKDMTRNSPTGEIGVYSRFFDFANYRIRLSQFLVDILGYFQINLSLLSVIAAAKEASGMLLMLCWHKLVILRTTIFLEARLLADSELSCSQTYLRLTFLSIVVERDLTVTVHECYPQRPIGPKRIKIYMSIEQITEENDILKGHTY</sequence>
<proteinExistence type="predicted"/>
<dbReference type="EMBL" id="BKCJ010001580">
    <property type="protein sequence ID" value="GEU42514.1"/>
    <property type="molecule type" value="Genomic_DNA"/>
</dbReference>
<protein>
    <submittedName>
        <fullName evidence="3">Retrovirus-related Pol polyprotein from transposon TNT 1-94</fullName>
    </submittedName>
</protein>